<name>A0ABN9WLU3_9DINO</name>
<keyword evidence="3" id="KW-1185">Reference proteome</keyword>
<sequence length="154" mass="16498">MASPLALDTSLSGLPASQHSRMQVVAEVARGDAPCGSADRCKGDLARFEEKIGRRQERRDAGDASPWRLASTTALDLLHGGGCKSWNSKMGDRCQRKTAERSRSTHFGADAVRRTAERTPAALARGKNRCVWRDTGKARSRGSGAPPMAGTPHA</sequence>
<evidence type="ECO:0000256" key="1">
    <source>
        <dbReference type="SAM" id="MobiDB-lite"/>
    </source>
</evidence>
<feature type="compositionally biased region" description="Basic and acidic residues" evidence="1">
    <location>
        <begin position="90"/>
        <end position="103"/>
    </location>
</feature>
<protein>
    <submittedName>
        <fullName evidence="2">Uncharacterized protein</fullName>
    </submittedName>
</protein>
<reference evidence="2" key="1">
    <citation type="submission" date="2023-10" db="EMBL/GenBank/DDBJ databases">
        <authorList>
            <person name="Chen Y."/>
            <person name="Shah S."/>
            <person name="Dougan E. K."/>
            <person name="Thang M."/>
            <person name="Chan C."/>
        </authorList>
    </citation>
    <scope>NUCLEOTIDE SEQUENCE [LARGE SCALE GENOMIC DNA]</scope>
</reference>
<accession>A0ABN9WLU3</accession>
<feature type="region of interest" description="Disordered" evidence="1">
    <location>
        <begin position="88"/>
        <end position="154"/>
    </location>
</feature>
<evidence type="ECO:0000313" key="2">
    <source>
        <dbReference type="EMBL" id="CAK0887546.1"/>
    </source>
</evidence>
<evidence type="ECO:0000313" key="3">
    <source>
        <dbReference type="Proteomes" id="UP001189429"/>
    </source>
</evidence>
<gene>
    <name evidence="2" type="ORF">PCOR1329_LOCUS68572</name>
</gene>
<dbReference type="EMBL" id="CAUYUJ010018950">
    <property type="protein sequence ID" value="CAK0887546.1"/>
    <property type="molecule type" value="Genomic_DNA"/>
</dbReference>
<proteinExistence type="predicted"/>
<comment type="caution">
    <text evidence="2">The sequence shown here is derived from an EMBL/GenBank/DDBJ whole genome shotgun (WGS) entry which is preliminary data.</text>
</comment>
<organism evidence="2 3">
    <name type="scientific">Prorocentrum cordatum</name>
    <dbReference type="NCBI Taxonomy" id="2364126"/>
    <lineage>
        <taxon>Eukaryota</taxon>
        <taxon>Sar</taxon>
        <taxon>Alveolata</taxon>
        <taxon>Dinophyceae</taxon>
        <taxon>Prorocentrales</taxon>
        <taxon>Prorocentraceae</taxon>
        <taxon>Prorocentrum</taxon>
    </lineage>
</organism>
<dbReference type="Proteomes" id="UP001189429">
    <property type="component" value="Unassembled WGS sequence"/>
</dbReference>